<organism evidence="1 2">
    <name type="scientific">Leptospira kobayashii</name>
    <dbReference type="NCBI Taxonomy" id="1917830"/>
    <lineage>
        <taxon>Bacteria</taxon>
        <taxon>Pseudomonadati</taxon>
        <taxon>Spirochaetota</taxon>
        <taxon>Spirochaetia</taxon>
        <taxon>Leptospirales</taxon>
        <taxon>Leptospiraceae</taxon>
        <taxon>Leptospira</taxon>
    </lineage>
</organism>
<protein>
    <recommendedName>
        <fullName evidence="3">Secreted protein</fullName>
    </recommendedName>
</protein>
<gene>
    <name evidence="1" type="ORF">LPTSP3_g38210</name>
</gene>
<sequence length="164" mass="17192">MVTVVSATGGVVTTSGVGVVVTGGVVVSPPEVDPDPESPEPVLPELFVWSVEEGEEEEAFPVALLLSLVEEESVAVDDGVVAAVLVELELLFATWLVSVSPKLTTVKASSLELLVAAVVVAAGVDASPDPPKNGKRRSPPFFLFEQANKSKGIVIKIIHFFIFV</sequence>
<name>A0ABM7UNZ1_9LEPT</name>
<accession>A0ABM7UNZ1</accession>
<evidence type="ECO:0000313" key="2">
    <source>
        <dbReference type="Proteomes" id="UP000245263"/>
    </source>
</evidence>
<proteinExistence type="predicted"/>
<evidence type="ECO:0000313" key="1">
    <source>
        <dbReference type="EMBL" id="BDA80891.1"/>
    </source>
</evidence>
<reference evidence="1 2" key="1">
    <citation type="submission" date="2021-08" db="EMBL/GenBank/DDBJ databases">
        <title>Complete genome sequence of Leptospira kobayashii strain E30.</title>
        <authorList>
            <person name="Nakao R."/>
            <person name="Nakamura S."/>
            <person name="Masuzawa T."/>
            <person name="Koizumi N."/>
        </authorList>
    </citation>
    <scope>NUCLEOTIDE SEQUENCE [LARGE SCALE GENOMIC DNA]</scope>
    <source>
        <strain evidence="1 2">E30</strain>
    </source>
</reference>
<evidence type="ECO:0008006" key="3">
    <source>
        <dbReference type="Google" id="ProtNLM"/>
    </source>
</evidence>
<dbReference type="EMBL" id="AP025029">
    <property type="protein sequence ID" value="BDA80891.1"/>
    <property type="molecule type" value="Genomic_DNA"/>
</dbReference>
<keyword evidence="2" id="KW-1185">Reference proteome</keyword>
<dbReference type="Proteomes" id="UP000245263">
    <property type="component" value="Chromosome 2"/>
</dbReference>